<keyword evidence="3" id="KW-1185">Reference proteome</keyword>
<feature type="compositionally biased region" description="Acidic residues" evidence="1">
    <location>
        <begin position="16"/>
        <end position="46"/>
    </location>
</feature>
<gene>
    <name evidence="2" type="ORF">F7725_017621</name>
</gene>
<comment type="caution">
    <text evidence="2">The sequence shown here is derived from an EMBL/GenBank/DDBJ whole genome shotgun (WGS) entry which is preliminary data.</text>
</comment>
<proteinExistence type="predicted"/>
<dbReference type="Proteomes" id="UP000518266">
    <property type="component" value="Unassembled WGS sequence"/>
</dbReference>
<name>A0A7J5Z969_DISMA</name>
<protein>
    <submittedName>
        <fullName evidence="2">Uncharacterized protein</fullName>
    </submittedName>
</protein>
<sequence length="210" mass="23279">ESDTAGSADCHRGEPEDFSGETELESEGSEAEQGEKDEESQSEAEDASTSSGTSDISKCKGEPPMQPHLKLFPRTLMGDRRRSFKADWYKITPGLSTPKCQTLLIVTPSDILALRIAQTLYLIHLQVSKTGRRQHKEGGFAIHAKSERHTHAMIAKKRLCSKLAESFVLTTVGRERQNKIKHGFVQPFSTLSLIRCSMSLIDGFQTQTVT</sequence>
<dbReference type="EMBL" id="JAAKFY010000006">
    <property type="protein sequence ID" value="KAF3856898.1"/>
    <property type="molecule type" value="Genomic_DNA"/>
</dbReference>
<accession>A0A7J5Z969</accession>
<dbReference type="AlphaFoldDB" id="A0A7J5Z969"/>
<evidence type="ECO:0000256" key="1">
    <source>
        <dbReference type="SAM" id="MobiDB-lite"/>
    </source>
</evidence>
<evidence type="ECO:0000313" key="3">
    <source>
        <dbReference type="Proteomes" id="UP000518266"/>
    </source>
</evidence>
<organism evidence="2 3">
    <name type="scientific">Dissostichus mawsoni</name>
    <name type="common">Antarctic cod</name>
    <dbReference type="NCBI Taxonomy" id="36200"/>
    <lineage>
        <taxon>Eukaryota</taxon>
        <taxon>Metazoa</taxon>
        <taxon>Chordata</taxon>
        <taxon>Craniata</taxon>
        <taxon>Vertebrata</taxon>
        <taxon>Euteleostomi</taxon>
        <taxon>Actinopterygii</taxon>
        <taxon>Neopterygii</taxon>
        <taxon>Teleostei</taxon>
        <taxon>Neoteleostei</taxon>
        <taxon>Acanthomorphata</taxon>
        <taxon>Eupercaria</taxon>
        <taxon>Perciformes</taxon>
        <taxon>Notothenioidei</taxon>
        <taxon>Nototheniidae</taxon>
        <taxon>Dissostichus</taxon>
    </lineage>
</organism>
<dbReference type="OrthoDB" id="1739706at2759"/>
<evidence type="ECO:0000313" key="2">
    <source>
        <dbReference type="EMBL" id="KAF3856898.1"/>
    </source>
</evidence>
<feature type="region of interest" description="Disordered" evidence="1">
    <location>
        <begin position="1"/>
        <end position="74"/>
    </location>
</feature>
<feature type="non-terminal residue" evidence="2">
    <location>
        <position position="1"/>
    </location>
</feature>
<reference evidence="2 3" key="1">
    <citation type="submission" date="2020-03" db="EMBL/GenBank/DDBJ databases">
        <title>Dissostichus mawsoni Genome sequencing and assembly.</title>
        <authorList>
            <person name="Park H."/>
        </authorList>
    </citation>
    <scope>NUCLEOTIDE SEQUENCE [LARGE SCALE GENOMIC DNA]</scope>
    <source>
        <strain evidence="2">DM0001</strain>
        <tissue evidence="2">Muscle</tissue>
    </source>
</reference>